<dbReference type="Gene3D" id="3.30.420.100">
    <property type="match status" value="1"/>
</dbReference>
<evidence type="ECO:0000256" key="2">
    <source>
        <dbReference type="ARBA" id="ARBA00022730"/>
    </source>
</evidence>
<sequence length="100" mass="11329">MKKQEEKRLRLVVFRSNKYISAQIVDDEKQLTLVGVSEKDLAKNKEKATKSARAALVGEILAAKALKKGLKKIRFDRRGYRYHGRIKALAEAARKGGLDF</sequence>
<protein>
    <recommendedName>
        <fullName evidence="6 7">Large ribosomal subunit protein uL18</fullName>
    </recommendedName>
</protein>
<proteinExistence type="inferred from homology"/>
<evidence type="ECO:0000313" key="8">
    <source>
        <dbReference type="EMBL" id="PIU33116.1"/>
    </source>
</evidence>
<dbReference type="GO" id="GO:0003735">
    <property type="term" value="F:structural constituent of ribosome"/>
    <property type="evidence" value="ECO:0007669"/>
    <property type="project" value="InterPro"/>
</dbReference>
<comment type="subunit">
    <text evidence="7">Part of the 50S ribosomal subunit; part of the 5S rRNA/L5/L18/L25 subcomplex. Contacts the 5S and 23S rRNAs.</text>
</comment>
<comment type="function">
    <text evidence="7">This is one of the proteins that bind and probably mediate the attachment of the 5S RNA into the large ribosomal subunit, where it forms part of the central protuberance.</text>
</comment>
<dbReference type="GO" id="GO:0008097">
    <property type="term" value="F:5S rRNA binding"/>
    <property type="evidence" value="ECO:0007669"/>
    <property type="project" value="TreeGrafter"/>
</dbReference>
<evidence type="ECO:0000256" key="4">
    <source>
        <dbReference type="ARBA" id="ARBA00022980"/>
    </source>
</evidence>
<keyword evidence="5 7" id="KW-0687">Ribonucleoprotein</keyword>
<comment type="caution">
    <text evidence="8">The sequence shown here is derived from an EMBL/GenBank/DDBJ whole genome shotgun (WGS) entry which is preliminary data.</text>
</comment>
<keyword evidence="3 7" id="KW-0694">RNA-binding</keyword>
<comment type="similarity">
    <text evidence="1 7">Belongs to the universal ribosomal protein uL18 family.</text>
</comment>
<dbReference type="GO" id="GO:0005737">
    <property type="term" value="C:cytoplasm"/>
    <property type="evidence" value="ECO:0007669"/>
    <property type="project" value="UniProtKB-ARBA"/>
</dbReference>
<dbReference type="Proteomes" id="UP000229559">
    <property type="component" value="Unassembled WGS sequence"/>
</dbReference>
<organism evidence="8 9">
    <name type="scientific">Candidatus Shapirobacteria bacterium CG07_land_8_20_14_0_80_39_12</name>
    <dbReference type="NCBI Taxonomy" id="1974480"/>
    <lineage>
        <taxon>Bacteria</taxon>
        <taxon>Candidatus Shapironibacteriota</taxon>
    </lineage>
</organism>
<evidence type="ECO:0000313" key="9">
    <source>
        <dbReference type="Proteomes" id="UP000229559"/>
    </source>
</evidence>
<keyword evidence="2 7" id="KW-0699">rRNA-binding</keyword>
<dbReference type="EMBL" id="PEXA01000051">
    <property type="protein sequence ID" value="PIU33116.1"/>
    <property type="molecule type" value="Genomic_DNA"/>
</dbReference>
<accession>A0A2M6YPQ7</accession>
<dbReference type="GO" id="GO:0005840">
    <property type="term" value="C:ribosome"/>
    <property type="evidence" value="ECO:0007669"/>
    <property type="project" value="UniProtKB-KW"/>
</dbReference>
<name>A0A2M6YPQ7_9BACT</name>
<dbReference type="NCBIfam" id="TIGR00060">
    <property type="entry name" value="L18_bact"/>
    <property type="match status" value="1"/>
</dbReference>
<evidence type="ECO:0000256" key="6">
    <source>
        <dbReference type="ARBA" id="ARBA00035197"/>
    </source>
</evidence>
<dbReference type="Pfam" id="PF00861">
    <property type="entry name" value="Ribosomal_L18p"/>
    <property type="match status" value="1"/>
</dbReference>
<dbReference type="GO" id="GO:0006412">
    <property type="term" value="P:translation"/>
    <property type="evidence" value="ECO:0007669"/>
    <property type="project" value="UniProtKB-UniRule"/>
</dbReference>
<dbReference type="CDD" id="cd00432">
    <property type="entry name" value="Ribosomal_L18_L5e"/>
    <property type="match status" value="1"/>
</dbReference>
<dbReference type="HAMAP" id="MF_01337_B">
    <property type="entry name" value="Ribosomal_uL18_B"/>
    <property type="match status" value="1"/>
</dbReference>
<keyword evidence="4 7" id="KW-0689">Ribosomal protein</keyword>
<dbReference type="PANTHER" id="PTHR12899">
    <property type="entry name" value="39S RIBOSOMAL PROTEIN L18, MITOCHONDRIAL"/>
    <property type="match status" value="1"/>
</dbReference>
<reference evidence="9" key="1">
    <citation type="submission" date="2017-09" db="EMBL/GenBank/DDBJ databases">
        <title>Depth-based differentiation of microbial function through sediment-hosted aquifers and enrichment of novel symbionts in the deep terrestrial subsurface.</title>
        <authorList>
            <person name="Probst A.J."/>
            <person name="Ladd B."/>
            <person name="Jarett J.K."/>
            <person name="Geller-Mcgrath D.E."/>
            <person name="Sieber C.M.K."/>
            <person name="Emerson J.B."/>
            <person name="Anantharaman K."/>
            <person name="Thomas B.C."/>
            <person name="Malmstrom R."/>
            <person name="Stieglmeier M."/>
            <person name="Klingl A."/>
            <person name="Woyke T."/>
            <person name="Ryan C.M."/>
            <person name="Banfield J.F."/>
        </authorList>
    </citation>
    <scope>NUCLEOTIDE SEQUENCE [LARGE SCALE GENOMIC DNA]</scope>
</reference>
<dbReference type="SUPFAM" id="SSF53137">
    <property type="entry name" value="Translational machinery components"/>
    <property type="match status" value="1"/>
</dbReference>
<evidence type="ECO:0000256" key="1">
    <source>
        <dbReference type="ARBA" id="ARBA00007116"/>
    </source>
</evidence>
<dbReference type="GO" id="GO:1990904">
    <property type="term" value="C:ribonucleoprotein complex"/>
    <property type="evidence" value="ECO:0007669"/>
    <property type="project" value="UniProtKB-KW"/>
</dbReference>
<evidence type="ECO:0000256" key="3">
    <source>
        <dbReference type="ARBA" id="ARBA00022884"/>
    </source>
</evidence>
<dbReference type="PANTHER" id="PTHR12899:SF3">
    <property type="entry name" value="LARGE RIBOSOMAL SUBUNIT PROTEIN UL18M"/>
    <property type="match status" value="1"/>
</dbReference>
<dbReference type="AlphaFoldDB" id="A0A2M6YPQ7"/>
<gene>
    <name evidence="7" type="primary">rplR</name>
    <name evidence="8" type="ORF">COT04_01775</name>
</gene>
<evidence type="ECO:0000256" key="7">
    <source>
        <dbReference type="HAMAP-Rule" id="MF_01337"/>
    </source>
</evidence>
<dbReference type="InterPro" id="IPR004389">
    <property type="entry name" value="Ribosomal_uL18_bac-type"/>
</dbReference>
<dbReference type="InterPro" id="IPR005484">
    <property type="entry name" value="Ribosomal_uL18_bac/plant/anim"/>
</dbReference>
<dbReference type="InterPro" id="IPR057268">
    <property type="entry name" value="Ribosomal_L18"/>
</dbReference>
<evidence type="ECO:0000256" key="5">
    <source>
        <dbReference type="ARBA" id="ARBA00023274"/>
    </source>
</evidence>